<evidence type="ECO:0000313" key="2">
    <source>
        <dbReference type="Proteomes" id="UP000284543"/>
    </source>
</evidence>
<evidence type="ECO:0000313" key="1">
    <source>
        <dbReference type="EMBL" id="RGV71911.1"/>
    </source>
</evidence>
<dbReference type="Proteomes" id="UP000284543">
    <property type="component" value="Unassembled WGS sequence"/>
</dbReference>
<sequence length="60" mass="7133">MEMKVGLTFAFMNLKSWRRLRSNGDSWRKKAQSQGLFYTIRLIKEKWLWDANPRAALSTV</sequence>
<reference evidence="1 2" key="1">
    <citation type="submission" date="2018-08" db="EMBL/GenBank/DDBJ databases">
        <title>A genome reference for cultivated species of the human gut microbiota.</title>
        <authorList>
            <person name="Zou Y."/>
            <person name="Xue W."/>
            <person name="Luo G."/>
        </authorList>
    </citation>
    <scope>NUCLEOTIDE SEQUENCE [LARGE SCALE GENOMIC DNA]</scope>
    <source>
        <strain evidence="1 2">AF14-18</strain>
    </source>
</reference>
<dbReference type="KEGG" id="cbol:CGC65_09235"/>
<accession>A0A412YWA3</accession>
<organism evidence="1 2">
    <name type="scientific">Enterocloster bolteae</name>
    <dbReference type="NCBI Taxonomy" id="208479"/>
    <lineage>
        <taxon>Bacteria</taxon>
        <taxon>Bacillati</taxon>
        <taxon>Bacillota</taxon>
        <taxon>Clostridia</taxon>
        <taxon>Lachnospirales</taxon>
        <taxon>Lachnospiraceae</taxon>
        <taxon>Enterocloster</taxon>
    </lineage>
</organism>
<dbReference type="EMBL" id="QRZM01000017">
    <property type="protein sequence ID" value="RGV71911.1"/>
    <property type="molecule type" value="Genomic_DNA"/>
</dbReference>
<comment type="caution">
    <text evidence="1">The sequence shown here is derived from an EMBL/GenBank/DDBJ whole genome shotgun (WGS) entry which is preliminary data.</text>
</comment>
<dbReference type="AlphaFoldDB" id="A0A412YWA3"/>
<name>A0A412YWA3_9FIRM</name>
<protein>
    <submittedName>
        <fullName evidence="1">Uncharacterized protein</fullName>
    </submittedName>
</protein>
<proteinExistence type="predicted"/>
<gene>
    <name evidence="1" type="ORF">DWW02_25925</name>
</gene>